<evidence type="ECO:0000256" key="1">
    <source>
        <dbReference type="SAM" id="MobiDB-lite"/>
    </source>
</evidence>
<reference evidence="2 3" key="1">
    <citation type="journal article" date="2021" name="Commun. Biol.">
        <title>The genome of Shorea leprosula (Dipterocarpaceae) highlights the ecological relevance of drought in aseasonal tropical rainforests.</title>
        <authorList>
            <person name="Ng K.K.S."/>
            <person name="Kobayashi M.J."/>
            <person name="Fawcett J.A."/>
            <person name="Hatakeyama M."/>
            <person name="Paape T."/>
            <person name="Ng C.H."/>
            <person name="Ang C.C."/>
            <person name="Tnah L.H."/>
            <person name="Lee C.T."/>
            <person name="Nishiyama T."/>
            <person name="Sese J."/>
            <person name="O'Brien M.J."/>
            <person name="Copetti D."/>
            <person name="Mohd Noor M.I."/>
            <person name="Ong R.C."/>
            <person name="Putra M."/>
            <person name="Sireger I.Z."/>
            <person name="Indrioko S."/>
            <person name="Kosugi Y."/>
            <person name="Izuno A."/>
            <person name="Isagi Y."/>
            <person name="Lee S.L."/>
            <person name="Shimizu K.K."/>
        </authorList>
    </citation>
    <scope>NUCLEOTIDE SEQUENCE [LARGE SCALE GENOMIC DNA]</scope>
    <source>
        <strain evidence="2">214</strain>
    </source>
</reference>
<sequence>MGERHGIGECLGAEGMPETEDRNAHSDRMNQRSKEGGKGGCIRCTAQTGKARVFTGEKREDDTRYGQAGAVREGLAPRGVTVEKGRSYADVVRGLNDKVESNGIDGKQLEGVESIKQGVASYFENLLKEEDWTRLRLDGIHFNQISESENILLTAPFSEEEVRKEIWGSDGSKAPGPDGCNLGFFRNMWEVIKPVVLAFVNEFHSKG</sequence>
<evidence type="ECO:0000313" key="2">
    <source>
        <dbReference type="EMBL" id="GKU89903.1"/>
    </source>
</evidence>
<organism evidence="2 3">
    <name type="scientific">Rubroshorea leprosula</name>
    <dbReference type="NCBI Taxonomy" id="152421"/>
    <lineage>
        <taxon>Eukaryota</taxon>
        <taxon>Viridiplantae</taxon>
        <taxon>Streptophyta</taxon>
        <taxon>Embryophyta</taxon>
        <taxon>Tracheophyta</taxon>
        <taxon>Spermatophyta</taxon>
        <taxon>Magnoliopsida</taxon>
        <taxon>eudicotyledons</taxon>
        <taxon>Gunneridae</taxon>
        <taxon>Pentapetalae</taxon>
        <taxon>rosids</taxon>
        <taxon>malvids</taxon>
        <taxon>Malvales</taxon>
        <taxon>Dipterocarpaceae</taxon>
        <taxon>Rubroshorea</taxon>
    </lineage>
</organism>
<dbReference type="AlphaFoldDB" id="A0AAV5HM74"/>
<feature type="region of interest" description="Disordered" evidence="1">
    <location>
        <begin position="1"/>
        <end position="41"/>
    </location>
</feature>
<gene>
    <name evidence="2" type="ORF">SLEP1_g3975</name>
</gene>
<dbReference type="EMBL" id="BPVZ01000004">
    <property type="protein sequence ID" value="GKU89903.1"/>
    <property type="molecule type" value="Genomic_DNA"/>
</dbReference>
<accession>A0AAV5HM74</accession>
<feature type="compositionally biased region" description="Basic and acidic residues" evidence="1">
    <location>
        <begin position="19"/>
        <end position="37"/>
    </location>
</feature>
<protein>
    <submittedName>
        <fullName evidence="2">Uncharacterized protein</fullName>
    </submittedName>
</protein>
<keyword evidence="3" id="KW-1185">Reference proteome</keyword>
<name>A0AAV5HM74_9ROSI</name>
<proteinExistence type="predicted"/>
<dbReference type="Proteomes" id="UP001054252">
    <property type="component" value="Unassembled WGS sequence"/>
</dbReference>
<evidence type="ECO:0000313" key="3">
    <source>
        <dbReference type="Proteomes" id="UP001054252"/>
    </source>
</evidence>
<comment type="caution">
    <text evidence="2">The sequence shown here is derived from an EMBL/GenBank/DDBJ whole genome shotgun (WGS) entry which is preliminary data.</text>
</comment>